<reference evidence="1" key="1">
    <citation type="submission" date="2023-12" db="EMBL/GenBank/DDBJ databases">
        <title>Dolosigranulum savutii sp. nov. isolated from human upper respiratory samples collected in Botswana.</title>
        <authorList>
            <person name="Kelly M.S."/>
        </authorList>
    </citation>
    <scope>NUCLEOTIDE SEQUENCE</scope>
    <source>
        <strain evidence="1">MSK312</strain>
    </source>
</reference>
<dbReference type="AlphaFoldDB" id="A0AB74TUM0"/>
<proteinExistence type="predicted"/>
<accession>A0AB74TUM0</accession>
<evidence type="ECO:0000313" key="1">
    <source>
        <dbReference type="EMBL" id="XBC48513.1"/>
    </source>
</evidence>
<organism evidence="1">
    <name type="scientific">Dolosigranulum savutiense</name>
    <dbReference type="NCBI Taxonomy" id="3110288"/>
    <lineage>
        <taxon>Bacteria</taxon>
        <taxon>Bacillati</taxon>
        <taxon>Bacillota</taxon>
        <taxon>Bacilli</taxon>
        <taxon>Lactobacillales</taxon>
        <taxon>Carnobacteriaceae</taxon>
        <taxon>Dolosigranulum</taxon>
    </lineage>
</organism>
<dbReference type="EMBL" id="CP142434">
    <property type="protein sequence ID" value="XBC48513.1"/>
    <property type="molecule type" value="Genomic_DNA"/>
</dbReference>
<protein>
    <submittedName>
        <fullName evidence="1">Uncharacterized protein</fullName>
    </submittedName>
</protein>
<dbReference type="RefSeq" id="WP_347298492.1">
    <property type="nucleotide sequence ID" value="NZ_CP142434.1"/>
</dbReference>
<sequence>MVKHYANLDLNLNQILNGVLQNSPSEPQSGVKGQIFFDTTVNRLKVYDGTKWVSSALTGNEVVALLNQATTKIKTSQIDGFSEALGQVAMSGSDIVDAINGGDTLINSEKIQYEASKTVKQALQEALQATDEVDGKVTNAKQDTLREAKEYSDSKINDLISGAPGDLDTLKEIADVLSTNKNTIETLKQAPKKYATTIGDGVATEHTVTHNLNTQDVVVTLREDKAPYEVVLADIEVTDVNSLLIRTAQAVEQDALKVVVVG</sequence>
<gene>
    <name evidence="1" type="ORF">VUQ09_03725</name>
</gene>
<name>A0AB74TUM0_9LACT</name>